<evidence type="ECO:0000313" key="3">
    <source>
        <dbReference type="Proteomes" id="UP001362999"/>
    </source>
</evidence>
<organism evidence="2 3">
    <name type="scientific">Favolaschia claudopus</name>
    <dbReference type="NCBI Taxonomy" id="2862362"/>
    <lineage>
        <taxon>Eukaryota</taxon>
        <taxon>Fungi</taxon>
        <taxon>Dikarya</taxon>
        <taxon>Basidiomycota</taxon>
        <taxon>Agaricomycotina</taxon>
        <taxon>Agaricomycetes</taxon>
        <taxon>Agaricomycetidae</taxon>
        <taxon>Agaricales</taxon>
        <taxon>Marasmiineae</taxon>
        <taxon>Mycenaceae</taxon>
        <taxon>Favolaschia</taxon>
    </lineage>
</organism>
<dbReference type="EMBL" id="JAWWNJ010000089">
    <property type="protein sequence ID" value="KAK7000302.1"/>
    <property type="molecule type" value="Genomic_DNA"/>
</dbReference>
<sequence length="275" mass="31635">MKSKPEFEPGPPPSGTRPTRASTRRKKAWEFGCTAAPGASIVMSTPELLELILVDVPLRDLLLVAPLVSRTWRATTKTPTIQRLLFFLPDPSSSDTAEKIFNPFLQKEFPPFFEVPGEGSCGWCRLSFWDLKSMPWFRKRAKAFKYAEASWRRMYITQPPTQRMLVVDSKHAEGHWQERWGAFESMSLRMGFLYDLTLPLVDAGYNIRLRWNEGLDPGERRHTLGHKKSSEGYELTLALNGIHYHWTTASNLVKKIGSDSAEEVQIEFEEWENRD</sequence>
<evidence type="ECO:0000256" key="1">
    <source>
        <dbReference type="SAM" id="MobiDB-lite"/>
    </source>
</evidence>
<reference evidence="2 3" key="1">
    <citation type="journal article" date="2024" name="J Genomics">
        <title>Draft genome sequencing and assembly of Favolaschia claudopus CIRM-BRFM 2984 isolated from oak limbs.</title>
        <authorList>
            <person name="Navarro D."/>
            <person name="Drula E."/>
            <person name="Chaduli D."/>
            <person name="Cazenave R."/>
            <person name="Ahrendt S."/>
            <person name="Wang J."/>
            <person name="Lipzen A."/>
            <person name="Daum C."/>
            <person name="Barry K."/>
            <person name="Grigoriev I.V."/>
            <person name="Favel A."/>
            <person name="Rosso M.N."/>
            <person name="Martin F."/>
        </authorList>
    </citation>
    <scope>NUCLEOTIDE SEQUENCE [LARGE SCALE GENOMIC DNA]</scope>
    <source>
        <strain evidence="2 3">CIRM-BRFM 2984</strain>
    </source>
</reference>
<dbReference type="Proteomes" id="UP001362999">
    <property type="component" value="Unassembled WGS sequence"/>
</dbReference>
<gene>
    <name evidence="2" type="ORF">R3P38DRAFT_3057865</name>
</gene>
<proteinExistence type="predicted"/>
<protein>
    <submittedName>
        <fullName evidence="2">MFS transporter</fullName>
    </submittedName>
</protein>
<feature type="region of interest" description="Disordered" evidence="1">
    <location>
        <begin position="1"/>
        <end position="23"/>
    </location>
</feature>
<dbReference type="AlphaFoldDB" id="A0AAW0A307"/>
<accession>A0AAW0A307</accession>
<evidence type="ECO:0000313" key="2">
    <source>
        <dbReference type="EMBL" id="KAK7000302.1"/>
    </source>
</evidence>
<comment type="caution">
    <text evidence="2">The sequence shown here is derived from an EMBL/GenBank/DDBJ whole genome shotgun (WGS) entry which is preliminary data.</text>
</comment>
<name>A0AAW0A307_9AGAR</name>
<keyword evidence="3" id="KW-1185">Reference proteome</keyword>